<dbReference type="AlphaFoldDB" id="A0A5B8YN10"/>
<evidence type="ECO:0000313" key="1">
    <source>
        <dbReference type="EMBL" id="QED39124.1"/>
    </source>
</evidence>
<gene>
    <name evidence="1" type="ORF">FK178_12090</name>
</gene>
<keyword evidence="2" id="KW-1185">Reference proteome</keyword>
<dbReference type="EMBL" id="CP042476">
    <property type="protein sequence ID" value="QED39124.1"/>
    <property type="molecule type" value="Genomic_DNA"/>
</dbReference>
<evidence type="ECO:0000313" key="2">
    <source>
        <dbReference type="Proteomes" id="UP000321954"/>
    </source>
</evidence>
<protein>
    <submittedName>
        <fullName evidence="1">Transcription elongation factor</fullName>
    </submittedName>
</protein>
<dbReference type="OrthoDB" id="667380at2"/>
<reference evidence="1 2" key="1">
    <citation type="submission" date="2019-08" db="EMBL/GenBank/DDBJ databases">
        <title>Antarcticibacterium arcticum sp. nov., a bacterium isolated from marine sediment of the Canadian Beaufort Sea.</title>
        <authorList>
            <person name="Lee Y.M."/>
            <person name="Baek K."/>
            <person name="Lee D.-H."/>
            <person name="Shin S.C."/>
            <person name="Jin Y.K."/>
            <person name="Park Y."/>
        </authorList>
    </citation>
    <scope>NUCLEOTIDE SEQUENCE [LARGE SCALE GENOMIC DNA]</scope>
    <source>
        <strain evidence="1 2">PAMC 28998</strain>
    </source>
</reference>
<organism evidence="1 2">
    <name type="scientific">Antarcticibacterium arcticum</name>
    <dbReference type="NCBI Taxonomy" id="2585771"/>
    <lineage>
        <taxon>Bacteria</taxon>
        <taxon>Pseudomonadati</taxon>
        <taxon>Bacteroidota</taxon>
        <taxon>Flavobacteriia</taxon>
        <taxon>Flavobacteriales</taxon>
        <taxon>Flavobacteriaceae</taxon>
        <taxon>Antarcticibacterium</taxon>
    </lineage>
</organism>
<keyword evidence="1" id="KW-0648">Protein biosynthesis</keyword>
<name>A0A5B8YN10_9FLAO</name>
<dbReference type="KEGG" id="anp:FK178_12090"/>
<proteinExistence type="predicted"/>
<sequence>MKEELVAACVGYVEARIARFNHTMRELEEALKPESRSCMGDKYETSRALLHLEFEKISGQVEQFNNLRKTASLIGSQPPSETIGFGSMVRTTAANYFISIPAGEIEAEAEKFYAVGINSPVAQELIGKKAGEEFVINGTSVKITEVG</sequence>
<dbReference type="GO" id="GO:0003746">
    <property type="term" value="F:translation elongation factor activity"/>
    <property type="evidence" value="ECO:0007669"/>
    <property type="project" value="UniProtKB-KW"/>
</dbReference>
<accession>A0A5B8YN10</accession>
<keyword evidence="1" id="KW-0251">Elongation factor</keyword>
<dbReference type="Proteomes" id="UP000321954">
    <property type="component" value="Chromosome"/>
</dbReference>